<feature type="binding site" evidence="5">
    <location>
        <position position="36"/>
    </location>
    <ligand>
        <name>AMP</name>
        <dbReference type="ChEBI" id="CHEBI:456215"/>
    </ligand>
</feature>
<keyword evidence="2 5" id="KW-0545">Nucleotide biosynthesis</keyword>
<accession>A0ABY5AVM9</accession>
<keyword evidence="9" id="KW-1185">Reference proteome</keyword>
<feature type="binding site" evidence="5">
    <location>
        <position position="92"/>
    </location>
    <ligand>
        <name>AMP</name>
        <dbReference type="ChEBI" id="CHEBI:456215"/>
    </ligand>
</feature>
<evidence type="ECO:0000313" key="8">
    <source>
        <dbReference type="EMBL" id="USR92905.1"/>
    </source>
</evidence>
<dbReference type="Proteomes" id="UP001056708">
    <property type="component" value="Chromosome"/>
</dbReference>
<keyword evidence="4 5" id="KW-0418">Kinase</keyword>
<feature type="binding site" evidence="5">
    <location>
        <position position="168"/>
    </location>
    <ligand>
        <name>ATP</name>
        <dbReference type="ChEBI" id="CHEBI:30616"/>
    </ligand>
</feature>
<feature type="binding site" evidence="5">
    <location>
        <begin position="85"/>
        <end position="88"/>
    </location>
    <ligand>
        <name>AMP</name>
        <dbReference type="ChEBI" id="CHEBI:456215"/>
    </ligand>
</feature>
<dbReference type="PROSITE" id="PS00113">
    <property type="entry name" value="ADENYLATE_KINASE"/>
    <property type="match status" value="1"/>
</dbReference>
<dbReference type="HAMAP" id="MF_00235">
    <property type="entry name" value="Adenylate_kinase_Adk"/>
    <property type="match status" value="1"/>
</dbReference>
<comment type="function">
    <text evidence="5">Catalyzes the reversible transfer of the terminal phosphate group between ATP and AMP. Plays an important role in cellular energy homeostasis and in adenine nucleotide metabolism.</text>
</comment>
<organism evidence="8 9">
    <name type="scientific">Phormidium yuhuli AB48</name>
    <dbReference type="NCBI Taxonomy" id="2940671"/>
    <lineage>
        <taxon>Bacteria</taxon>
        <taxon>Bacillati</taxon>
        <taxon>Cyanobacteriota</taxon>
        <taxon>Cyanophyceae</taxon>
        <taxon>Oscillatoriophycideae</taxon>
        <taxon>Oscillatoriales</taxon>
        <taxon>Oscillatoriaceae</taxon>
        <taxon>Phormidium</taxon>
        <taxon>Phormidium yuhuli</taxon>
    </lineage>
</organism>
<dbReference type="InterPro" id="IPR027417">
    <property type="entry name" value="P-loop_NTPase"/>
</dbReference>
<feature type="binding site" evidence="5">
    <location>
        <position position="129"/>
    </location>
    <ligand>
        <name>AMP</name>
        <dbReference type="ChEBI" id="CHEBI:456215"/>
    </ligand>
</feature>
<dbReference type="Pfam" id="PF00406">
    <property type="entry name" value="ADK"/>
    <property type="match status" value="1"/>
</dbReference>
<dbReference type="NCBIfam" id="NF001381">
    <property type="entry name" value="PRK00279.1-3"/>
    <property type="match status" value="1"/>
</dbReference>
<dbReference type="Gene3D" id="3.40.50.300">
    <property type="entry name" value="P-loop containing nucleotide triphosphate hydrolases"/>
    <property type="match status" value="1"/>
</dbReference>
<dbReference type="InterPro" id="IPR000850">
    <property type="entry name" value="Adenylat/UMP-CMP_kin"/>
</dbReference>
<name>A0ABY5AVM9_9CYAN</name>
<dbReference type="CDD" id="cd01428">
    <property type="entry name" value="ADK"/>
    <property type="match status" value="1"/>
</dbReference>
<keyword evidence="5 7" id="KW-0067">ATP-binding</keyword>
<sequence>MRLVILGGPGAGKGTQGKLLCDNLGIPWIATGEIFRGAIAADTALGNQAKPYVEQGELVPDTIAIEFIRDRLSQPDAAQGWLLDGYPRTAFQAEELDFLLQDMGQRLDWAIWLDAPVEVLMQRSLERSRDDDAPQIIRRRIDLFHQRTIPITGYYKPQEKLLRVDADRPLEAVQEDLLAQLKAPQP</sequence>
<feature type="binding site" evidence="5">
    <location>
        <position position="31"/>
    </location>
    <ligand>
        <name>AMP</name>
        <dbReference type="ChEBI" id="CHEBI:456215"/>
    </ligand>
</feature>
<comment type="similarity">
    <text evidence="5 6">Belongs to the adenylate kinase family.</text>
</comment>
<comment type="domain">
    <text evidence="5">Consists of three domains, a large central CORE domain and two small peripheral domains, NMPbind and LID, which undergo movements during catalysis. The LID domain closes over the site of phosphoryl transfer upon ATP binding. Assembling and dissambling the active center during each catalytic cycle provides an effective means to prevent ATP hydrolysis.</text>
</comment>
<dbReference type="SUPFAM" id="SSF52540">
    <property type="entry name" value="P-loop containing nucleoside triphosphate hydrolases"/>
    <property type="match status" value="1"/>
</dbReference>
<comment type="subunit">
    <text evidence="5 7">Monomer.</text>
</comment>
<dbReference type="PANTHER" id="PTHR23359">
    <property type="entry name" value="NUCLEOTIDE KINASE"/>
    <property type="match status" value="1"/>
</dbReference>
<dbReference type="EMBL" id="CP098611">
    <property type="protein sequence ID" value="USR92905.1"/>
    <property type="molecule type" value="Genomic_DNA"/>
</dbReference>
<comment type="catalytic activity">
    <reaction evidence="5 7">
        <text>AMP + ATP = 2 ADP</text>
        <dbReference type="Rhea" id="RHEA:12973"/>
        <dbReference type="ChEBI" id="CHEBI:30616"/>
        <dbReference type="ChEBI" id="CHEBI:456215"/>
        <dbReference type="ChEBI" id="CHEBI:456216"/>
        <dbReference type="EC" id="2.7.4.3"/>
    </reaction>
</comment>
<reference evidence="8" key="1">
    <citation type="submission" date="2022-06" db="EMBL/GenBank/DDBJ databases">
        <title>Genome sequence of Phormidium yuhuli AB48 isolated from an industrial photobioreactor environment.</title>
        <authorList>
            <person name="Qiu Y."/>
            <person name="Noonan A.J.C."/>
            <person name="Dofher K."/>
            <person name="Koch M."/>
            <person name="Kieft B."/>
            <person name="Lin X."/>
            <person name="Ziels R.M."/>
            <person name="Hallam S.J."/>
        </authorList>
    </citation>
    <scope>NUCLEOTIDE SEQUENCE</scope>
    <source>
        <strain evidence="8">AB48</strain>
    </source>
</reference>
<evidence type="ECO:0000256" key="3">
    <source>
        <dbReference type="ARBA" id="ARBA00022741"/>
    </source>
</evidence>
<dbReference type="PRINTS" id="PR00094">
    <property type="entry name" value="ADENYLTKNASE"/>
</dbReference>
<feature type="binding site" evidence="5">
    <location>
        <position position="140"/>
    </location>
    <ligand>
        <name>AMP</name>
        <dbReference type="ChEBI" id="CHEBI:456215"/>
    </ligand>
</feature>
<dbReference type="InterPro" id="IPR033690">
    <property type="entry name" value="Adenylat_kinase_CS"/>
</dbReference>
<comment type="pathway">
    <text evidence="5">Purine metabolism; AMP biosynthesis via salvage pathway; AMP from ADP: step 1/1.</text>
</comment>
<keyword evidence="1 5" id="KW-0808">Transferase</keyword>
<comment type="subcellular location">
    <subcellularLocation>
        <location evidence="5 7">Cytoplasm</location>
    </subcellularLocation>
</comment>
<evidence type="ECO:0000256" key="5">
    <source>
        <dbReference type="HAMAP-Rule" id="MF_00235"/>
    </source>
</evidence>
<feature type="binding site" evidence="5">
    <location>
        <begin position="10"/>
        <end position="15"/>
    </location>
    <ligand>
        <name>ATP</name>
        <dbReference type="ChEBI" id="CHEBI:30616"/>
    </ligand>
</feature>
<evidence type="ECO:0000256" key="2">
    <source>
        <dbReference type="ARBA" id="ARBA00022727"/>
    </source>
</evidence>
<evidence type="ECO:0000256" key="4">
    <source>
        <dbReference type="ARBA" id="ARBA00022777"/>
    </source>
</evidence>
<evidence type="ECO:0000256" key="7">
    <source>
        <dbReference type="RuleBase" id="RU003331"/>
    </source>
</evidence>
<protein>
    <recommendedName>
        <fullName evidence="5 7">Adenylate kinase</fullName>
        <shortName evidence="5">AK</shortName>
        <ecNumber evidence="5 7">2.7.4.3</ecNumber>
    </recommendedName>
    <alternativeName>
        <fullName evidence="5">ATP-AMP transphosphorylase</fullName>
    </alternativeName>
    <alternativeName>
        <fullName evidence="5">ATP:AMP phosphotransferase</fullName>
    </alternativeName>
    <alternativeName>
        <fullName evidence="5">Adenylate monophosphate kinase</fullName>
    </alternativeName>
</protein>
<evidence type="ECO:0000313" key="9">
    <source>
        <dbReference type="Proteomes" id="UP001056708"/>
    </source>
</evidence>
<comment type="caution">
    <text evidence="5">Lacks conserved residue(s) required for the propagation of feature annotation.</text>
</comment>
<dbReference type="EC" id="2.7.4.3" evidence="5 7"/>
<evidence type="ECO:0000256" key="6">
    <source>
        <dbReference type="RuleBase" id="RU003330"/>
    </source>
</evidence>
<dbReference type="GO" id="GO:0004017">
    <property type="term" value="F:AMP kinase activity"/>
    <property type="evidence" value="ECO:0007669"/>
    <property type="project" value="UniProtKB-EC"/>
</dbReference>
<evidence type="ECO:0000256" key="1">
    <source>
        <dbReference type="ARBA" id="ARBA00022679"/>
    </source>
</evidence>
<feature type="binding site" evidence="5">
    <location>
        <position position="127"/>
    </location>
    <ligand>
        <name>ATP</name>
        <dbReference type="ChEBI" id="CHEBI:30616"/>
    </ligand>
</feature>
<feature type="region of interest" description="NMP" evidence="5">
    <location>
        <begin position="30"/>
        <end position="59"/>
    </location>
</feature>
<gene>
    <name evidence="5" type="primary">adk</name>
    <name evidence="8" type="ORF">NEA10_09390</name>
</gene>
<keyword evidence="3 5" id="KW-0547">Nucleotide-binding</keyword>
<feature type="binding site" evidence="5">
    <location>
        <begin position="57"/>
        <end position="59"/>
    </location>
    <ligand>
        <name>AMP</name>
        <dbReference type="ChEBI" id="CHEBI:456215"/>
    </ligand>
</feature>
<keyword evidence="5" id="KW-0963">Cytoplasm</keyword>
<proteinExistence type="inferred from homology"/>
<dbReference type="RefSeq" id="WP_252665080.1">
    <property type="nucleotide sequence ID" value="NZ_CP098611.1"/>
</dbReference>